<dbReference type="InterPro" id="IPR017911">
    <property type="entry name" value="MacB-like_ATP-bd"/>
</dbReference>
<evidence type="ECO:0000256" key="3">
    <source>
        <dbReference type="ARBA" id="ARBA00022475"/>
    </source>
</evidence>
<dbReference type="Pfam" id="PF02687">
    <property type="entry name" value="FtsX"/>
    <property type="match status" value="1"/>
</dbReference>
<dbReference type="RefSeq" id="WP_130106477.1">
    <property type="nucleotide sequence ID" value="NZ_CP025781.1"/>
</dbReference>
<organism evidence="15 16">
    <name type="scientific">Iodobacter fluviatilis</name>
    <dbReference type="NCBI Taxonomy" id="537"/>
    <lineage>
        <taxon>Bacteria</taxon>
        <taxon>Pseudomonadati</taxon>
        <taxon>Pseudomonadota</taxon>
        <taxon>Betaproteobacteria</taxon>
        <taxon>Neisseriales</taxon>
        <taxon>Chitinibacteraceae</taxon>
        <taxon>Iodobacter</taxon>
    </lineage>
</organism>
<dbReference type="InterPro" id="IPR027417">
    <property type="entry name" value="P-loop_NTPase"/>
</dbReference>
<keyword evidence="3" id="KW-1003">Cell membrane</keyword>
<protein>
    <submittedName>
        <fullName evidence="15">Macrolide ABC transporter ATP-binding protein/permease MacB</fullName>
    </submittedName>
</protein>
<gene>
    <name evidence="15" type="ORF">C1H71_10385</name>
</gene>
<evidence type="ECO:0000313" key="15">
    <source>
        <dbReference type="EMBL" id="QBC43914.1"/>
    </source>
</evidence>
<dbReference type="CDD" id="cd03255">
    <property type="entry name" value="ABC_MJ0796_LolCDE_FtsE"/>
    <property type="match status" value="1"/>
</dbReference>
<dbReference type="InterPro" id="IPR050250">
    <property type="entry name" value="Macrolide_Exporter_MacB"/>
</dbReference>
<dbReference type="InterPro" id="IPR003439">
    <property type="entry name" value="ABC_transporter-like_ATP-bd"/>
</dbReference>
<accession>A0A7G3G9S5</accession>
<dbReference type="PANTHER" id="PTHR30572:SF7">
    <property type="entry name" value="MACROLIDE EXPORT ATP-BINDING_PERMEASE PROTEIN MACB"/>
    <property type="match status" value="1"/>
</dbReference>
<feature type="domain" description="ABC transporter" evidence="14">
    <location>
        <begin position="6"/>
        <end position="244"/>
    </location>
</feature>
<evidence type="ECO:0000256" key="5">
    <source>
        <dbReference type="ARBA" id="ARBA00022692"/>
    </source>
</evidence>
<dbReference type="Proteomes" id="UP000515917">
    <property type="component" value="Chromosome"/>
</dbReference>
<keyword evidence="6" id="KW-0547">Nucleotide-binding</keyword>
<evidence type="ECO:0000256" key="4">
    <source>
        <dbReference type="ARBA" id="ARBA00022519"/>
    </source>
</evidence>
<feature type="transmembrane region" description="Helical" evidence="13">
    <location>
        <begin position="579"/>
        <end position="604"/>
    </location>
</feature>
<keyword evidence="2" id="KW-0813">Transport</keyword>
<dbReference type="PANTHER" id="PTHR30572">
    <property type="entry name" value="MEMBRANE COMPONENT OF TRANSPORTER-RELATED"/>
    <property type="match status" value="1"/>
</dbReference>
<feature type="transmembrane region" description="Helical" evidence="13">
    <location>
        <begin position="274"/>
        <end position="294"/>
    </location>
</feature>
<keyword evidence="16" id="KW-1185">Reference proteome</keyword>
<evidence type="ECO:0000256" key="6">
    <source>
        <dbReference type="ARBA" id="ARBA00022741"/>
    </source>
</evidence>
<evidence type="ECO:0000256" key="2">
    <source>
        <dbReference type="ARBA" id="ARBA00022448"/>
    </source>
</evidence>
<dbReference type="GO" id="GO:0046677">
    <property type="term" value="P:response to antibiotic"/>
    <property type="evidence" value="ECO:0007669"/>
    <property type="project" value="UniProtKB-KW"/>
</dbReference>
<dbReference type="InterPro" id="IPR003593">
    <property type="entry name" value="AAA+_ATPase"/>
</dbReference>
<evidence type="ECO:0000256" key="8">
    <source>
        <dbReference type="ARBA" id="ARBA00022967"/>
    </source>
</evidence>
<evidence type="ECO:0000256" key="9">
    <source>
        <dbReference type="ARBA" id="ARBA00022989"/>
    </source>
</evidence>
<keyword evidence="8" id="KW-1278">Translocase</keyword>
<dbReference type="PROSITE" id="PS00211">
    <property type="entry name" value="ABC_TRANSPORTER_1"/>
    <property type="match status" value="1"/>
</dbReference>
<evidence type="ECO:0000256" key="12">
    <source>
        <dbReference type="ARBA" id="ARBA00038388"/>
    </source>
</evidence>
<dbReference type="GO" id="GO:0022857">
    <property type="term" value="F:transmembrane transporter activity"/>
    <property type="evidence" value="ECO:0007669"/>
    <property type="project" value="UniProtKB-ARBA"/>
</dbReference>
<comment type="subcellular location">
    <subcellularLocation>
        <location evidence="1">Cell inner membrane</location>
        <topology evidence="1">Multi-pass membrane protein</topology>
    </subcellularLocation>
</comment>
<keyword evidence="4" id="KW-0997">Cell inner membrane</keyword>
<dbReference type="Gene3D" id="3.40.50.300">
    <property type="entry name" value="P-loop containing nucleotide triphosphate hydrolases"/>
    <property type="match status" value="1"/>
</dbReference>
<evidence type="ECO:0000256" key="1">
    <source>
        <dbReference type="ARBA" id="ARBA00004429"/>
    </source>
</evidence>
<dbReference type="EMBL" id="CP025781">
    <property type="protein sequence ID" value="QBC43914.1"/>
    <property type="molecule type" value="Genomic_DNA"/>
</dbReference>
<dbReference type="InterPro" id="IPR003838">
    <property type="entry name" value="ABC3_permease_C"/>
</dbReference>
<evidence type="ECO:0000256" key="11">
    <source>
        <dbReference type="ARBA" id="ARBA00023251"/>
    </source>
</evidence>
<dbReference type="FunFam" id="3.40.50.300:FF:000032">
    <property type="entry name" value="Export ABC transporter ATP-binding protein"/>
    <property type="match status" value="1"/>
</dbReference>
<feature type="transmembrane region" description="Helical" evidence="13">
    <location>
        <begin position="610"/>
        <end position="633"/>
    </location>
</feature>
<dbReference type="InterPro" id="IPR017871">
    <property type="entry name" value="ABC_transporter-like_CS"/>
</dbReference>
<reference evidence="15 16" key="1">
    <citation type="submission" date="2018-01" db="EMBL/GenBank/DDBJ databases">
        <title>Genome sequence of Iodobacter sp. strain PCH194 isolated from Indian Trans-Himalaya.</title>
        <authorList>
            <person name="Kumar V."/>
            <person name="Thakur V."/>
            <person name="Kumar S."/>
            <person name="Singh D."/>
        </authorList>
    </citation>
    <scope>NUCLEOTIDE SEQUENCE [LARGE SCALE GENOMIC DNA]</scope>
    <source>
        <strain evidence="15 16">PCH194</strain>
    </source>
</reference>
<keyword evidence="5 13" id="KW-0812">Transmembrane</keyword>
<dbReference type="InterPro" id="IPR025857">
    <property type="entry name" value="MacB_PCD"/>
</dbReference>
<dbReference type="Pfam" id="PF00005">
    <property type="entry name" value="ABC_tran"/>
    <property type="match status" value="1"/>
</dbReference>
<evidence type="ECO:0000256" key="10">
    <source>
        <dbReference type="ARBA" id="ARBA00023136"/>
    </source>
</evidence>
<dbReference type="GO" id="GO:0016887">
    <property type="term" value="F:ATP hydrolysis activity"/>
    <property type="evidence" value="ECO:0007669"/>
    <property type="project" value="InterPro"/>
</dbReference>
<proteinExistence type="inferred from homology"/>
<dbReference type="SUPFAM" id="SSF52540">
    <property type="entry name" value="P-loop containing nucleoside triphosphate hydrolases"/>
    <property type="match status" value="1"/>
</dbReference>
<evidence type="ECO:0000256" key="7">
    <source>
        <dbReference type="ARBA" id="ARBA00022840"/>
    </source>
</evidence>
<evidence type="ECO:0000256" key="13">
    <source>
        <dbReference type="SAM" id="Phobius"/>
    </source>
</evidence>
<keyword evidence="11" id="KW-0046">Antibiotic resistance</keyword>
<sequence>MRKPLLELSNIVRSFPAGDDVAVVLDQVNLCIHAGEMVAIVGASGSGKSTLMNILGCLDKPTSGTYLVNSRDVSGLDSDELAGLRRDRFGFIFQRYHLLPHLSAQGNVEMPAVYSGLAKDARQDRAKALLSRLGLSEKFEHRPSQLSGGQQQRVSIARALMNGGEVILADEPTGALDSHSGEEVMNILRELHAQGHTVIIVTHDHKVADCAERIVEISDGRIISDRSKPVEVLVEGKIAPHGREVKSLRVIFDRFGAALNMAWRAMSANRMRTLLTMLGVVIGITSVVSIVAIGEGAKRKILQNIGEIGSNTMNIFPGKDLGDDRAGSLRSLLPGDITALQAMPFIDSVTPSTSSSFRLRHHALDVGSNVSGVGEFYFRVSGLKPALGRFFNSEDVARQAQLVVLDHNTQRKLFPNGRNPLGQVILVGNLPATVIGVAAENKSGFGGGGQTLQVWLPFTTTANRLFGQQYFNNITVRVKDGQSSAAAEQSIEKLLTLRHGSKDFFIYNMDSIVKKIEQTSQMLALLLSMIALISLVVGGIGVMNIMLVSVTERTREIGIRMAVGARQSDVMQQFLTESVLVCLIGGVIGVLLSLGIGALVQFFVPDWKMIFSLGSFIAAFICSTLIGVFFGFLPARNAARLDPIEALARE</sequence>
<dbReference type="NCBIfam" id="NF007826">
    <property type="entry name" value="PRK10535.1"/>
    <property type="match status" value="1"/>
</dbReference>
<dbReference type="AlphaFoldDB" id="A0A7G3G9S5"/>
<keyword evidence="7 15" id="KW-0067">ATP-binding</keyword>
<dbReference type="PROSITE" id="PS50893">
    <property type="entry name" value="ABC_TRANSPORTER_2"/>
    <property type="match status" value="1"/>
</dbReference>
<dbReference type="Pfam" id="PF12704">
    <property type="entry name" value="MacB_PCD"/>
    <property type="match status" value="1"/>
</dbReference>
<dbReference type="GO" id="GO:0005524">
    <property type="term" value="F:ATP binding"/>
    <property type="evidence" value="ECO:0007669"/>
    <property type="project" value="UniProtKB-KW"/>
</dbReference>
<dbReference type="KEGG" id="ifl:C1H71_10385"/>
<comment type="similarity">
    <text evidence="12">Belongs to the ABC transporter superfamily. Macrolide exporter (TC 3.A.1.122) family.</text>
</comment>
<evidence type="ECO:0000259" key="14">
    <source>
        <dbReference type="PROSITE" id="PS50893"/>
    </source>
</evidence>
<dbReference type="SMART" id="SM00382">
    <property type="entry name" value="AAA"/>
    <property type="match status" value="1"/>
</dbReference>
<feature type="transmembrane region" description="Helical" evidence="13">
    <location>
        <begin position="522"/>
        <end position="550"/>
    </location>
</feature>
<evidence type="ECO:0000313" key="16">
    <source>
        <dbReference type="Proteomes" id="UP000515917"/>
    </source>
</evidence>
<keyword evidence="9 13" id="KW-1133">Transmembrane helix</keyword>
<dbReference type="GO" id="GO:0098796">
    <property type="term" value="C:membrane protein complex"/>
    <property type="evidence" value="ECO:0007669"/>
    <property type="project" value="UniProtKB-ARBA"/>
</dbReference>
<name>A0A7G3G9S5_9NEIS</name>
<keyword evidence="10 13" id="KW-0472">Membrane</keyword>
<dbReference type="GO" id="GO:0005886">
    <property type="term" value="C:plasma membrane"/>
    <property type="evidence" value="ECO:0007669"/>
    <property type="project" value="UniProtKB-SubCell"/>
</dbReference>